<reference evidence="1 2" key="1">
    <citation type="submission" date="2011-04" db="EMBL/GenBank/DDBJ databases">
        <authorList>
            <person name="Muzny D."/>
            <person name="Qin X."/>
            <person name="Deng J."/>
            <person name="Jiang H."/>
            <person name="Liu Y."/>
            <person name="Qu J."/>
            <person name="Song X.-Z."/>
            <person name="Zhang L."/>
            <person name="Thornton R."/>
            <person name="Coyle M."/>
            <person name="Francisco L."/>
            <person name="Jackson L."/>
            <person name="Javaid M."/>
            <person name="Korchina V."/>
            <person name="Kovar C."/>
            <person name="Mata R."/>
            <person name="Mathew T."/>
            <person name="Ngo R."/>
            <person name="Nguyen L."/>
            <person name="Nguyen N."/>
            <person name="Okwuonu G."/>
            <person name="Ongeri F."/>
            <person name="Pham C."/>
            <person name="Simmons D."/>
            <person name="Wilczek-Boney K."/>
            <person name="Hale W."/>
            <person name="Jakkamsetti A."/>
            <person name="Pham P."/>
            <person name="Ruth R."/>
            <person name="San Lucas F."/>
            <person name="Warren J."/>
            <person name="Zhang J."/>
            <person name="Zhao Z."/>
            <person name="Zhou C."/>
            <person name="Zhu D."/>
            <person name="Lee S."/>
            <person name="Bess C."/>
            <person name="Blankenburg K."/>
            <person name="Forbes L."/>
            <person name="Fu Q."/>
            <person name="Gubbala S."/>
            <person name="Hirani K."/>
            <person name="Jayaseelan J.C."/>
            <person name="Lara F."/>
            <person name="Munidasa M."/>
            <person name="Palculict T."/>
            <person name="Patil S."/>
            <person name="Pu L.-L."/>
            <person name="Saada N."/>
            <person name="Tang L."/>
            <person name="Weissenberger G."/>
            <person name="Zhu Y."/>
            <person name="Hemphill L."/>
            <person name="Shang Y."/>
            <person name="Youmans B."/>
            <person name="Ayvaz T."/>
            <person name="Ross M."/>
            <person name="Santibanez J."/>
            <person name="Aqrawi P."/>
            <person name="Gross S."/>
            <person name="Joshi V."/>
            <person name="Fowler G."/>
            <person name="Nazareth L."/>
            <person name="Reid J."/>
            <person name="Worley K."/>
            <person name="Petrosino J."/>
            <person name="Highlander S."/>
            <person name="Gibbs R."/>
        </authorList>
    </citation>
    <scope>NUCLEOTIDE SEQUENCE [LARGE SCALE GENOMIC DNA]</scope>
    <source>
        <strain evidence="1 2">ATCC 23330</strain>
    </source>
</reference>
<evidence type="ECO:0000313" key="1">
    <source>
        <dbReference type="EMBL" id="EGK07222.1"/>
    </source>
</evidence>
<organism evidence="1 2">
    <name type="scientific">Kingella kingae ATCC 23330</name>
    <dbReference type="NCBI Taxonomy" id="887327"/>
    <lineage>
        <taxon>Bacteria</taxon>
        <taxon>Pseudomonadati</taxon>
        <taxon>Pseudomonadota</taxon>
        <taxon>Betaproteobacteria</taxon>
        <taxon>Neisseriales</taxon>
        <taxon>Neisseriaceae</taxon>
        <taxon>Kingella</taxon>
    </lineage>
</organism>
<dbReference type="STRING" id="504.KKKWG1_0351"/>
<dbReference type="EMBL" id="AFHS01000063">
    <property type="protein sequence ID" value="EGK07222.1"/>
    <property type="molecule type" value="Genomic_DNA"/>
</dbReference>
<dbReference type="AlphaFoldDB" id="F5S9K2"/>
<dbReference type="HOGENOM" id="CLU_3153817_0_0_4"/>
<protein>
    <submittedName>
        <fullName evidence="1">Uncharacterized protein</fullName>
    </submittedName>
</protein>
<accession>F5S9K2</accession>
<sequence>MKIDYFFVDLNFYPQNQSHKSAGCLASFTKAACIIQKSVIICAYSIEI</sequence>
<evidence type="ECO:0000313" key="2">
    <source>
        <dbReference type="Proteomes" id="UP000004207"/>
    </source>
</evidence>
<gene>
    <name evidence="1" type="ORF">HMPREF0476_1885</name>
</gene>
<proteinExistence type="predicted"/>
<keyword evidence="2" id="KW-1185">Reference proteome</keyword>
<dbReference type="Proteomes" id="UP000004207">
    <property type="component" value="Unassembled WGS sequence"/>
</dbReference>
<comment type="caution">
    <text evidence="1">The sequence shown here is derived from an EMBL/GenBank/DDBJ whole genome shotgun (WGS) entry which is preliminary data.</text>
</comment>
<name>F5S9K2_KINKI</name>